<evidence type="ECO:0000313" key="4">
    <source>
        <dbReference type="Proteomes" id="UP000006180"/>
    </source>
</evidence>
<feature type="coiled-coil region" evidence="1">
    <location>
        <begin position="133"/>
        <end position="160"/>
    </location>
</feature>
<dbReference type="KEGG" id="sfd:USDA257_c48550"/>
<keyword evidence="1" id="KW-0175">Coiled coil</keyword>
<name>I3XBY4_SINF2</name>
<organism evidence="3 4">
    <name type="scientific">Sinorhizobium fredii (strain USDA 257)</name>
    <dbReference type="NCBI Taxonomy" id="1185652"/>
    <lineage>
        <taxon>Bacteria</taxon>
        <taxon>Pseudomonadati</taxon>
        <taxon>Pseudomonadota</taxon>
        <taxon>Alphaproteobacteria</taxon>
        <taxon>Hyphomicrobiales</taxon>
        <taxon>Rhizobiaceae</taxon>
        <taxon>Sinorhizobium/Ensifer group</taxon>
        <taxon>Sinorhizobium</taxon>
    </lineage>
</organism>
<dbReference type="Proteomes" id="UP000006180">
    <property type="component" value="Chromosome"/>
</dbReference>
<protein>
    <recommendedName>
        <fullName evidence="2">DUF4062 domain-containing protein</fullName>
    </recommendedName>
</protein>
<proteinExistence type="predicted"/>
<dbReference type="Pfam" id="PF13271">
    <property type="entry name" value="DUF4062"/>
    <property type="match status" value="1"/>
</dbReference>
<reference evidence="3 4" key="1">
    <citation type="journal article" date="2012" name="J. Bacteriol.">
        <title>Complete genome sequence of the broad-host-range strain Sinorhizobium fredii USDA257.</title>
        <authorList>
            <person name="Schuldes J."/>
            <person name="Rodriguez Orbegoso M."/>
            <person name="Schmeisser C."/>
            <person name="Krishnan H.B."/>
            <person name="Daniel R."/>
            <person name="Streit W.R."/>
        </authorList>
    </citation>
    <scope>NUCLEOTIDE SEQUENCE [LARGE SCALE GENOMIC DNA]</scope>
    <source>
        <strain evidence="3 4">USDA 257</strain>
    </source>
</reference>
<dbReference type="InterPro" id="IPR025139">
    <property type="entry name" value="DUF4062"/>
</dbReference>
<evidence type="ECO:0000256" key="1">
    <source>
        <dbReference type="SAM" id="Coils"/>
    </source>
</evidence>
<dbReference type="HOGENOM" id="CLU_062193_1_1_5"/>
<evidence type="ECO:0000313" key="3">
    <source>
        <dbReference type="EMBL" id="AFL53390.1"/>
    </source>
</evidence>
<feature type="domain" description="DUF4062" evidence="2">
    <location>
        <begin position="1"/>
        <end position="51"/>
    </location>
</feature>
<accession>I3XBY4</accession>
<dbReference type="eggNOG" id="ENOG5031ZXI">
    <property type="taxonomic scope" value="Bacteria"/>
</dbReference>
<evidence type="ECO:0000259" key="2">
    <source>
        <dbReference type="Pfam" id="PF13271"/>
    </source>
</evidence>
<dbReference type="AlphaFoldDB" id="I3XBY4"/>
<gene>
    <name evidence="3" type="ORF">USDA257_c48550</name>
</gene>
<sequence length="329" mass="37504">MELFPAANETQWNLIRKVIDDSDYYALILGGRYGSLGPDGLSYTEMEYRYALEIGKPTVAFLHRDPGKIVANKTEATEEGRQKLKEFRHLVEKKLCKHWDTAHELGSVVSRSLIQLIKANPAVGWVRANEVPDRDATLELLKLRRQVEDLKSELQRMRKSAPEGTEGLAQGEEDHRVRYRFSTRESGRYMDHAHYNANILITWNDLFATVAPRMIHESTDDELKSALNSLLAERAHAMLGDRDEFKRYELRGFDINDDDFQTLKVQFRALGLIAKSEKARSVKDSGTYWTLTPYGDEVMTRLRAIRSDNEAAELGASGAVEEVTPEDDI</sequence>
<dbReference type="EMBL" id="CP003563">
    <property type="protein sequence ID" value="AFL53390.1"/>
    <property type="molecule type" value="Genomic_DNA"/>
</dbReference>